<protein>
    <submittedName>
        <fullName evidence="3">GRIP1 associated protein 1</fullName>
    </submittedName>
</protein>
<dbReference type="InterPro" id="IPR026204">
    <property type="entry name" value="GRIPAP1"/>
</dbReference>
<accession>A0A8D2ABQ4</accession>
<evidence type="ECO:0000313" key="3">
    <source>
        <dbReference type="Ensembl" id="ENSSSCP00065049083.1"/>
    </source>
</evidence>
<feature type="compositionally biased region" description="Low complexity" evidence="2">
    <location>
        <begin position="661"/>
        <end position="670"/>
    </location>
</feature>
<dbReference type="Proteomes" id="UP000694725">
    <property type="component" value="Unplaced"/>
</dbReference>
<dbReference type="Ensembl" id="ENSSSCT00065109284.1">
    <property type="protein sequence ID" value="ENSSSCP00065049083.1"/>
    <property type="gene ID" value="ENSSSCG00065078699.1"/>
</dbReference>
<evidence type="ECO:0000256" key="1">
    <source>
        <dbReference type="SAM" id="Coils"/>
    </source>
</evidence>
<proteinExistence type="predicted"/>
<feature type="region of interest" description="Disordered" evidence="2">
    <location>
        <begin position="655"/>
        <end position="682"/>
    </location>
</feature>
<dbReference type="AlphaFoldDB" id="A0A8D2ABQ4"/>
<organism evidence="3 4">
    <name type="scientific">Sus scrofa</name>
    <name type="common">Pig</name>
    <dbReference type="NCBI Taxonomy" id="9823"/>
    <lineage>
        <taxon>Eukaryota</taxon>
        <taxon>Metazoa</taxon>
        <taxon>Chordata</taxon>
        <taxon>Craniata</taxon>
        <taxon>Vertebrata</taxon>
        <taxon>Euteleostomi</taxon>
        <taxon>Mammalia</taxon>
        <taxon>Eutheria</taxon>
        <taxon>Laurasiatheria</taxon>
        <taxon>Artiodactyla</taxon>
        <taxon>Suina</taxon>
        <taxon>Suidae</taxon>
        <taxon>Sus</taxon>
    </lineage>
</organism>
<feature type="compositionally biased region" description="Basic and acidic residues" evidence="2">
    <location>
        <begin position="521"/>
        <end position="543"/>
    </location>
</feature>
<sequence>MQAQLLELRTNNYQLSDELRKNGVELISLRQKVAYLDKEFSKAQKALSKSKKAQEFEGLLSENEMLQAKLHSQEEDFRLQNSTLMAEFSKLCSQMEQLERENQQLKDGAAGSGAAQAGSLVDGELLRLQAENTALQKNVAALQERYGKEAGRSPAASEGEGDPPGGPASPVLPPMPLAEVELKWAMEKEEKRLLWEQLQGLEVGKGACGGTLEGADFFCRLQTEKETLFNDSRNKIEELQQRKEADLKAQLARTQKLQQELEAANQSLAELRDQRQGERLEHAAALRALQDQVSIQSADAQEQVEGLLAENNALRTSLAALEQIQTSKTQELNALREQTTGLTAELQQRQAEYEDLMGQKDDLNSQLQESLRANSRLLEQLQEIGQEKEQLTQELQEARKSAEKRKAMLDELAMETLQEKSQHKEELGAVRLRHEKEVLGVRARYERELRELHEDKKRQEEELRGQIREEKARTRELENLQQTVEELQAQVHSMDGAKGWFERRLKEAEESLQQQQQEQEEALKQCREQHASELKSKEEELQGVRDQLQQAQEERDCHLKTINSLKQEVKDTVDGQRILEKKGSAALKDLKRQLHLERKRADKLQERLQDILTNSKSRSGLEELVLSEMNSPSRTQTGDSSSVSSFSYREILREKESSTVPARSLSSSPQAQPPRPAELSDEEVAELFQRLAETQQEKWMLEEKVKHLEVSSASMAEDLCRKSAIIETYVMDSRIGQCPVPSPQPGSSPSPAPSFPAIQSCGFSPLLEELDRVPDETAGRGGRTG</sequence>
<feature type="region of interest" description="Disordered" evidence="2">
    <location>
        <begin position="146"/>
        <end position="173"/>
    </location>
</feature>
<feature type="region of interest" description="Disordered" evidence="2">
    <location>
        <begin position="737"/>
        <end position="760"/>
    </location>
</feature>
<feature type="coiled-coil region" evidence="1">
    <location>
        <begin position="229"/>
        <end position="415"/>
    </location>
</feature>
<name>A0A8D2ABQ4_PIG</name>
<evidence type="ECO:0000313" key="4">
    <source>
        <dbReference type="Proteomes" id="UP000694725"/>
    </source>
</evidence>
<feature type="compositionally biased region" description="Pro residues" evidence="2">
    <location>
        <begin position="740"/>
        <end position="754"/>
    </location>
</feature>
<gene>
    <name evidence="3" type="primary">GRIPAP1</name>
</gene>
<evidence type="ECO:0000256" key="2">
    <source>
        <dbReference type="SAM" id="MobiDB-lite"/>
    </source>
</evidence>
<feature type="compositionally biased region" description="Pro residues" evidence="2">
    <location>
        <begin position="164"/>
        <end position="173"/>
    </location>
</feature>
<feature type="coiled-coil region" evidence="1">
    <location>
        <begin position="56"/>
        <end position="145"/>
    </location>
</feature>
<keyword evidence="1" id="KW-0175">Coiled coil</keyword>
<feature type="region of interest" description="Disordered" evidence="2">
    <location>
        <begin position="509"/>
        <end position="555"/>
    </location>
</feature>
<dbReference type="PANTHER" id="PTHR18978:SF1">
    <property type="entry name" value="GRIP1-ASSOCIATED PROTEIN 1"/>
    <property type="match status" value="1"/>
</dbReference>
<dbReference type="PANTHER" id="PTHR18978">
    <property type="entry name" value="GRIP-1 ASSOCIATED PROTEIN 1"/>
    <property type="match status" value="1"/>
</dbReference>
<reference evidence="3" key="1">
    <citation type="submission" date="2025-08" db="UniProtKB">
        <authorList>
            <consortium name="Ensembl"/>
        </authorList>
    </citation>
    <scope>IDENTIFICATION</scope>
</reference>